<gene>
    <name evidence="2" type="ORF">TEA_023600</name>
</gene>
<keyword evidence="3" id="KW-1185">Reference proteome</keyword>
<accession>A0A4V3WQY7</accession>
<proteinExistence type="predicted"/>
<evidence type="ECO:0008006" key="4">
    <source>
        <dbReference type="Google" id="ProtNLM"/>
    </source>
</evidence>
<evidence type="ECO:0000313" key="3">
    <source>
        <dbReference type="Proteomes" id="UP000306102"/>
    </source>
</evidence>
<organism evidence="2 3">
    <name type="scientific">Camellia sinensis var. sinensis</name>
    <name type="common">China tea</name>
    <dbReference type="NCBI Taxonomy" id="542762"/>
    <lineage>
        <taxon>Eukaryota</taxon>
        <taxon>Viridiplantae</taxon>
        <taxon>Streptophyta</taxon>
        <taxon>Embryophyta</taxon>
        <taxon>Tracheophyta</taxon>
        <taxon>Spermatophyta</taxon>
        <taxon>Magnoliopsida</taxon>
        <taxon>eudicotyledons</taxon>
        <taxon>Gunneridae</taxon>
        <taxon>Pentapetalae</taxon>
        <taxon>asterids</taxon>
        <taxon>Ericales</taxon>
        <taxon>Theaceae</taxon>
        <taxon>Camellia</taxon>
    </lineage>
</organism>
<sequence>MTRVVKEVKNFFCYSVKLEQYYLEKSIRVYMCMYRGLVQVALWHGGLLRVDLVQENKYVNFIVVNSVEGIGHGMVPGGCLDEAIVWLMYGLSSLMFDGAGSLWGAEPKQLAFSAAVGISLGVFPICGVTVFLCGLAIAVLGSHCHAPTVMLANFIATPIELSLMVPFLRLGEVITGGPHFLLTSDAFKKVLTGQASKEVLQSILHAVDSETQLYQSWALVGVDLCTMPTAKCFE</sequence>
<keyword evidence="1" id="KW-0812">Transmembrane</keyword>
<name>A0A4V3WQY7_CAMSN</name>
<protein>
    <recommendedName>
        <fullName evidence="4">DUF2062 domain-containing protein</fullName>
    </recommendedName>
</protein>
<dbReference type="PANTHER" id="PTHR35102:SF1">
    <property type="entry name" value="E3 UBIQUITIN-PROTEIN LIGASE"/>
    <property type="match status" value="1"/>
</dbReference>
<keyword evidence="1" id="KW-0472">Membrane</keyword>
<comment type="caution">
    <text evidence="2">The sequence shown here is derived from an EMBL/GenBank/DDBJ whole genome shotgun (WGS) entry which is preliminary data.</text>
</comment>
<dbReference type="PANTHER" id="PTHR35102">
    <property type="entry name" value="E3 UBIQUITIN-PROTEIN LIGASE"/>
    <property type="match status" value="1"/>
</dbReference>
<feature type="transmembrane region" description="Helical" evidence="1">
    <location>
        <begin position="83"/>
        <end position="103"/>
    </location>
</feature>
<evidence type="ECO:0000256" key="1">
    <source>
        <dbReference type="SAM" id="Phobius"/>
    </source>
</evidence>
<reference evidence="2 3" key="1">
    <citation type="journal article" date="2018" name="Proc. Natl. Acad. Sci. U.S.A.">
        <title>Draft genome sequence of Camellia sinensis var. sinensis provides insights into the evolution of the tea genome and tea quality.</title>
        <authorList>
            <person name="Wei C."/>
            <person name="Yang H."/>
            <person name="Wang S."/>
            <person name="Zhao J."/>
            <person name="Liu C."/>
            <person name="Gao L."/>
            <person name="Xia E."/>
            <person name="Lu Y."/>
            <person name="Tai Y."/>
            <person name="She G."/>
            <person name="Sun J."/>
            <person name="Cao H."/>
            <person name="Tong W."/>
            <person name="Gao Q."/>
            <person name="Li Y."/>
            <person name="Deng W."/>
            <person name="Jiang X."/>
            <person name="Wang W."/>
            <person name="Chen Q."/>
            <person name="Zhang S."/>
            <person name="Li H."/>
            <person name="Wu J."/>
            <person name="Wang P."/>
            <person name="Li P."/>
            <person name="Shi C."/>
            <person name="Zheng F."/>
            <person name="Jian J."/>
            <person name="Huang B."/>
            <person name="Shan D."/>
            <person name="Shi M."/>
            <person name="Fang C."/>
            <person name="Yue Y."/>
            <person name="Li F."/>
            <person name="Li D."/>
            <person name="Wei S."/>
            <person name="Han B."/>
            <person name="Jiang C."/>
            <person name="Yin Y."/>
            <person name="Xia T."/>
            <person name="Zhang Z."/>
            <person name="Bennetzen J.L."/>
            <person name="Zhao S."/>
            <person name="Wan X."/>
        </authorList>
    </citation>
    <scope>NUCLEOTIDE SEQUENCE [LARGE SCALE GENOMIC DNA]</scope>
    <source>
        <strain evidence="3">cv. Shuchazao</strain>
        <tissue evidence="2">Leaf</tissue>
    </source>
</reference>
<evidence type="ECO:0000313" key="2">
    <source>
        <dbReference type="EMBL" id="THG22157.1"/>
    </source>
</evidence>
<dbReference type="EMBL" id="SDRB02000958">
    <property type="protein sequence ID" value="THG22157.1"/>
    <property type="molecule type" value="Genomic_DNA"/>
</dbReference>
<dbReference type="AlphaFoldDB" id="A0A4V3WQY7"/>
<feature type="transmembrane region" description="Helical" evidence="1">
    <location>
        <begin position="110"/>
        <end position="140"/>
    </location>
</feature>
<dbReference type="Proteomes" id="UP000306102">
    <property type="component" value="Unassembled WGS sequence"/>
</dbReference>
<keyword evidence="1" id="KW-1133">Transmembrane helix</keyword>